<proteinExistence type="predicted"/>
<comment type="caution">
    <text evidence="1">The sequence shown here is derived from an EMBL/GenBank/DDBJ whole genome shotgun (WGS) entry which is preliminary data.</text>
</comment>
<dbReference type="Gene3D" id="1.10.150.50">
    <property type="entry name" value="Transcription Factor, Ets-1"/>
    <property type="match status" value="1"/>
</dbReference>
<dbReference type="SUPFAM" id="SSF47769">
    <property type="entry name" value="SAM/Pointed domain"/>
    <property type="match status" value="1"/>
</dbReference>
<organism evidence="1 2">
    <name type="scientific">Coemansia aciculifera</name>
    <dbReference type="NCBI Taxonomy" id="417176"/>
    <lineage>
        <taxon>Eukaryota</taxon>
        <taxon>Fungi</taxon>
        <taxon>Fungi incertae sedis</taxon>
        <taxon>Zoopagomycota</taxon>
        <taxon>Kickxellomycotina</taxon>
        <taxon>Kickxellomycetes</taxon>
        <taxon>Kickxellales</taxon>
        <taxon>Kickxellaceae</taxon>
        <taxon>Coemansia</taxon>
    </lineage>
</organism>
<dbReference type="AlphaFoldDB" id="A0A9W8IEY1"/>
<sequence>MENRGDELHEFLQNLELLQYYEAFRREGFERLESCFVKYNNVLPLLNMQKSHHLAQLCST</sequence>
<evidence type="ECO:0000313" key="2">
    <source>
        <dbReference type="Proteomes" id="UP001140074"/>
    </source>
</evidence>
<gene>
    <name evidence="1" type="ORF">GGH94_004701</name>
</gene>
<name>A0A9W8IEY1_9FUNG</name>
<accession>A0A9W8IEY1</accession>
<dbReference type="InterPro" id="IPR013761">
    <property type="entry name" value="SAM/pointed_sf"/>
</dbReference>
<keyword evidence="2" id="KW-1185">Reference proteome</keyword>
<dbReference type="Proteomes" id="UP001140074">
    <property type="component" value="Unassembled WGS sequence"/>
</dbReference>
<evidence type="ECO:0000313" key="1">
    <source>
        <dbReference type="EMBL" id="KAJ2861767.1"/>
    </source>
</evidence>
<dbReference type="EMBL" id="JANBUY010000203">
    <property type="protein sequence ID" value="KAJ2861767.1"/>
    <property type="molecule type" value="Genomic_DNA"/>
</dbReference>
<reference evidence="1" key="1">
    <citation type="submission" date="2022-07" db="EMBL/GenBank/DDBJ databases">
        <title>Phylogenomic reconstructions and comparative analyses of Kickxellomycotina fungi.</title>
        <authorList>
            <person name="Reynolds N.K."/>
            <person name="Stajich J.E."/>
            <person name="Barry K."/>
            <person name="Grigoriev I.V."/>
            <person name="Crous P."/>
            <person name="Smith M.E."/>
        </authorList>
    </citation>
    <scope>NUCLEOTIDE SEQUENCE</scope>
    <source>
        <strain evidence="1">RSA 476</strain>
    </source>
</reference>
<protein>
    <submittedName>
        <fullName evidence="1">Uncharacterized protein</fullName>
    </submittedName>
</protein>